<sequence>MPGMLCKRPGCPPPTGTVPVRGPGGTSGYRRTRRFFRAIGLCLVLIGLIAGPGPRTSPARADTPKQPQNDKILVFAAASLTDALPALAAAWEADTREKAAGTADNHGNPPVFAPDIRFSFAASATLARQIAAGAPAHLYISANRAWTDFLSAGGHLDGAPRSLVRNRLVLVRPAAMGGADTDGMSTGTMDRGGPETGGPEADRIEVGPEAPAALTRAQLIAWMNGRPLALADPDTAPAGQYARAYLTDRGLWPVPGRGAALSANARQTLALIERGGLTGFIYESDLSGRRGLIRLFSVPDGPRTGVLYQAALTGHVEQPAGARAFLNFLTGAKAAPIWRRHGFHPLAGKGDTDGAVPAARPHDTAQREGTQGN</sequence>
<keyword evidence="2" id="KW-0812">Transmembrane</keyword>
<keyword evidence="2" id="KW-0472">Membrane</keyword>
<evidence type="ECO:0000256" key="1">
    <source>
        <dbReference type="SAM" id="MobiDB-lite"/>
    </source>
</evidence>
<dbReference type="GO" id="GO:0015689">
    <property type="term" value="P:molybdate ion transport"/>
    <property type="evidence" value="ECO:0007669"/>
    <property type="project" value="TreeGrafter"/>
</dbReference>
<dbReference type="PANTHER" id="PTHR30632">
    <property type="entry name" value="MOLYBDATE-BINDING PERIPLASMIC PROTEIN"/>
    <property type="match status" value="1"/>
</dbReference>
<feature type="region of interest" description="Disordered" evidence="1">
    <location>
        <begin position="346"/>
        <end position="373"/>
    </location>
</feature>
<dbReference type="GO" id="GO:0030973">
    <property type="term" value="F:molybdate ion binding"/>
    <property type="evidence" value="ECO:0007669"/>
    <property type="project" value="TreeGrafter"/>
</dbReference>
<reference evidence="3 4" key="1">
    <citation type="submission" date="2018-10" db="EMBL/GenBank/DDBJ databases">
        <title>Genomic Encyclopedia of Archaeal and Bacterial Type Strains, Phase II (KMG-II): from individual species to whole genera.</title>
        <authorList>
            <person name="Goeker M."/>
        </authorList>
    </citation>
    <scope>NUCLEOTIDE SEQUENCE [LARGE SCALE GENOMIC DNA]</scope>
    <source>
        <strain evidence="3 4">DSM 25217</strain>
    </source>
</reference>
<feature type="transmembrane region" description="Helical" evidence="2">
    <location>
        <begin position="35"/>
        <end position="52"/>
    </location>
</feature>
<dbReference type="InParanoid" id="A0A3M0D6S1"/>
<dbReference type="Proteomes" id="UP000271227">
    <property type="component" value="Unassembled WGS sequence"/>
</dbReference>
<protein>
    <submittedName>
        <fullName evidence="3">Molybdate transport system substrate-binding protein</fullName>
    </submittedName>
</protein>
<dbReference type="Gene3D" id="3.40.190.10">
    <property type="entry name" value="Periplasmic binding protein-like II"/>
    <property type="match status" value="3"/>
</dbReference>
<dbReference type="Pfam" id="PF13531">
    <property type="entry name" value="SBP_bac_11"/>
    <property type="match status" value="1"/>
</dbReference>
<comment type="caution">
    <text evidence="3">The sequence shown here is derived from an EMBL/GenBank/DDBJ whole genome shotgun (WGS) entry which is preliminary data.</text>
</comment>
<dbReference type="InterPro" id="IPR050682">
    <property type="entry name" value="ModA/WtpA"/>
</dbReference>
<gene>
    <name evidence="3" type="ORF">BXY39_0461</name>
</gene>
<evidence type="ECO:0000256" key="2">
    <source>
        <dbReference type="SAM" id="Phobius"/>
    </source>
</evidence>
<keyword evidence="4" id="KW-1185">Reference proteome</keyword>
<evidence type="ECO:0000313" key="3">
    <source>
        <dbReference type="EMBL" id="RMB11973.1"/>
    </source>
</evidence>
<name>A0A3M0D6S1_9PROT</name>
<proteinExistence type="predicted"/>
<feature type="region of interest" description="Disordered" evidence="1">
    <location>
        <begin position="179"/>
        <end position="204"/>
    </location>
</feature>
<dbReference type="EMBL" id="REFR01000009">
    <property type="protein sequence ID" value="RMB11973.1"/>
    <property type="molecule type" value="Genomic_DNA"/>
</dbReference>
<dbReference type="AlphaFoldDB" id="A0A3M0D6S1"/>
<dbReference type="PANTHER" id="PTHR30632:SF0">
    <property type="entry name" value="SULFATE-BINDING PROTEIN"/>
    <property type="match status" value="1"/>
</dbReference>
<accession>A0A3M0D6S1</accession>
<dbReference type="SUPFAM" id="SSF53850">
    <property type="entry name" value="Periplasmic binding protein-like II"/>
    <property type="match status" value="1"/>
</dbReference>
<keyword evidence="2" id="KW-1133">Transmembrane helix</keyword>
<evidence type="ECO:0000313" key="4">
    <source>
        <dbReference type="Proteomes" id="UP000271227"/>
    </source>
</evidence>
<organism evidence="3 4">
    <name type="scientific">Eilatimonas milleporae</name>
    <dbReference type="NCBI Taxonomy" id="911205"/>
    <lineage>
        <taxon>Bacteria</taxon>
        <taxon>Pseudomonadati</taxon>
        <taxon>Pseudomonadota</taxon>
        <taxon>Alphaproteobacteria</taxon>
        <taxon>Kordiimonadales</taxon>
        <taxon>Kordiimonadaceae</taxon>
        <taxon>Eilatimonas</taxon>
    </lineage>
</organism>
<dbReference type="FunCoup" id="A0A3M0D6S1">
    <property type="interactions" value="184"/>
</dbReference>
<feature type="region of interest" description="Disordered" evidence="1">
    <location>
        <begin position="1"/>
        <end position="26"/>
    </location>
</feature>